<sequence length="164" mass="17963">MGNAALLIEQRLLYDRQEPVGQGIEARVIFLRLGVRDGDVVVIEQILEPDLAAIDRRLEQPSHLSGRLLHQRRHTRMQGQGFLAAAAEPEDGADLLEIRRQLIELACLFEHLVGAPAVTLGDRHDVVDQFGDLVVRCACTCAACAIRSIFAVVSSAPQLMSSSD</sequence>
<dbReference type="AlphaFoldDB" id="A0A6G7VGB3"/>
<proteinExistence type="predicted"/>
<dbReference type="Proteomes" id="UP000502699">
    <property type="component" value="Chromosome"/>
</dbReference>
<protein>
    <submittedName>
        <fullName evidence="1">Uncharacterized protein</fullName>
    </submittedName>
</protein>
<dbReference type="EMBL" id="CP048029">
    <property type="protein sequence ID" value="QIK38950.1"/>
    <property type="molecule type" value="Genomic_DNA"/>
</dbReference>
<name>A0A6G7VGB3_9GAMM</name>
<keyword evidence="2" id="KW-1185">Reference proteome</keyword>
<reference evidence="2" key="1">
    <citation type="submission" date="2020-01" db="EMBL/GenBank/DDBJ databases">
        <title>Caldichromatium gen. nov., sp. nov., a thermophilic purple sulfur bacterium member of the family Chromatiaceae isolated from Nakabusa hot spring, Japan.</title>
        <authorList>
            <person name="Saini M.K."/>
            <person name="Hanada S."/>
            <person name="Tank M."/>
        </authorList>
    </citation>
    <scope>NUCLEOTIDE SEQUENCE [LARGE SCALE GENOMIC DNA]</scope>
    <source>
        <strain evidence="2">No.7</strain>
    </source>
</reference>
<dbReference type="KEGG" id="cjap:GWK36_14200"/>
<gene>
    <name evidence="1" type="ORF">GWK36_14200</name>
</gene>
<evidence type="ECO:0000313" key="1">
    <source>
        <dbReference type="EMBL" id="QIK38950.1"/>
    </source>
</evidence>
<accession>A0A6G7VGB3</accession>
<dbReference type="RefSeq" id="WP_166272116.1">
    <property type="nucleotide sequence ID" value="NZ_CP048029.1"/>
</dbReference>
<organism evidence="1 2">
    <name type="scientific">Caldichromatium japonicum</name>
    <dbReference type="NCBI Taxonomy" id="2699430"/>
    <lineage>
        <taxon>Bacteria</taxon>
        <taxon>Pseudomonadati</taxon>
        <taxon>Pseudomonadota</taxon>
        <taxon>Gammaproteobacteria</taxon>
        <taxon>Chromatiales</taxon>
        <taxon>Chromatiaceae</taxon>
        <taxon>Caldichromatium</taxon>
    </lineage>
</organism>
<evidence type="ECO:0000313" key="2">
    <source>
        <dbReference type="Proteomes" id="UP000502699"/>
    </source>
</evidence>